<dbReference type="EMBL" id="LSSM01004811">
    <property type="protein sequence ID" value="OMJ14051.1"/>
    <property type="molecule type" value="Genomic_DNA"/>
</dbReference>
<organism evidence="2 3">
    <name type="scientific">Smittium culicis</name>
    <dbReference type="NCBI Taxonomy" id="133412"/>
    <lineage>
        <taxon>Eukaryota</taxon>
        <taxon>Fungi</taxon>
        <taxon>Fungi incertae sedis</taxon>
        <taxon>Zoopagomycota</taxon>
        <taxon>Kickxellomycotina</taxon>
        <taxon>Harpellomycetes</taxon>
        <taxon>Harpellales</taxon>
        <taxon>Legeriomycetaceae</taxon>
        <taxon>Smittium</taxon>
    </lineage>
</organism>
<reference evidence="3" key="1">
    <citation type="submission" date="2017-01" db="EMBL/GenBank/DDBJ databases">
        <authorList>
            <person name="Wang Y."/>
            <person name="White M."/>
            <person name="Kvist S."/>
            <person name="Moncalvo J.-M."/>
        </authorList>
    </citation>
    <scope>NUCLEOTIDE SEQUENCE [LARGE SCALE GENOMIC DNA]</scope>
    <source>
        <strain evidence="3">ID-206-W2</strain>
    </source>
</reference>
<name>A0A1R1XHF1_9FUNG</name>
<keyword evidence="3" id="KW-1185">Reference proteome</keyword>
<dbReference type="Proteomes" id="UP000187429">
    <property type="component" value="Unassembled WGS sequence"/>
</dbReference>
<evidence type="ECO:0000256" key="1">
    <source>
        <dbReference type="SAM" id="MobiDB-lite"/>
    </source>
</evidence>
<comment type="caution">
    <text evidence="2">The sequence shown here is derived from an EMBL/GenBank/DDBJ whole genome shotgun (WGS) entry which is preliminary data.</text>
</comment>
<proteinExistence type="predicted"/>
<protein>
    <submittedName>
        <fullName evidence="2">Uncharacterized protein</fullName>
    </submittedName>
</protein>
<evidence type="ECO:0000313" key="3">
    <source>
        <dbReference type="Proteomes" id="UP000187429"/>
    </source>
</evidence>
<evidence type="ECO:0000313" key="2">
    <source>
        <dbReference type="EMBL" id="OMJ14051.1"/>
    </source>
</evidence>
<accession>A0A1R1XHF1</accession>
<feature type="region of interest" description="Disordered" evidence="1">
    <location>
        <begin position="1"/>
        <end position="23"/>
    </location>
</feature>
<gene>
    <name evidence="2" type="ORF">AYI69_g8755</name>
</gene>
<dbReference type="OrthoDB" id="10395332at2759"/>
<dbReference type="AlphaFoldDB" id="A0A1R1XHF1"/>
<sequence>MTTKSIAAHEKEQIQEVPTNSTVPIVLRKKGHTEKKTPPHMYVCGRYKFKEAPLCNGFRFTEIQRLLVKT</sequence>